<organism evidence="2 3">
    <name type="scientific">Oryza sativa subsp. indica</name>
    <name type="common">Rice</name>
    <dbReference type="NCBI Taxonomy" id="39946"/>
    <lineage>
        <taxon>Eukaryota</taxon>
        <taxon>Viridiplantae</taxon>
        <taxon>Streptophyta</taxon>
        <taxon>Embryophyta</taxon>
        <taxon>Tracheophyta</taxon>
        <taxon>Spermatophyta</taxon>
        <taxon>Magnoliopsida</taxon>
        <taxon>Liliopsida</taxon>
        <taxon>Poales</taxon>
        <taxon>Poaceae</taxon>
        <taxon>BOP clade</taxon>
        <taxon>Oryzoideae</taxon>
        <taxon>Oryzeae</taxon>
        <taxon>Oryzinae</taxon>
        <taxon>Oryza</taxon>
        <taxon>Oryza sativa</taxon>
    </lineage>
</organism>
<proteinExistence type="inferred from homology"/>
<dbReference type="InterPro" id="IPR023213">
    <property type="entry name" value="CAT-like_dom_sf"/>
</dbReference>
<accession>B8AVQ8</accession>
<reference evidence="2 3" key="1">
    <citation type="journal article" date="2005" name="PLoS Biol.">
        <title>The genomes of Oryza sativa: a history of duplications.</title>
        <authorList>
            <person name="Yu J."/>
            <person name="Wang J."/>
            <person name="Lin W."/>
            <person name="Li S."/>
            <person name="Li H."/>
            <person name="Zhou J."/>
            <person name="Ni P."/>
            <person name="Dong W."/>
            <person name="Hu S."/>
            <person name="Zeng C."/>
            <person name="Zhang J."/>
            <person name="Zhang Y."/>
            <person name="Li R."/>
            <person name="Xu Z."/>
            <person name="Li S."/>
            <person name="Li X."/>
            <person name="Zheng H."/>
            <person name="Cong L."/>
            <person name="Lin L."/>
            <person name="Yin J."/>
            <person name="Geng J."/>
            <person name="Li G."/>
            <person name="Shi J."/>
            <person name="Liu J."/>
            <person name="Lv H."/>
            <person name="Li J."/>
            <person name="Wang J."/>
            <person name="Deng Y."/>
            <person name="Ran L."/>
            <person name="Shi X."/>
            <person name="Wang X."/>
            <person name="Wu Q."/>
            <person name="Li C."/>
            <person name="Ren X."/>
            <person name="Wang J."/>
            <person name="Wang X."/>
            <person name="Li D."/>
            <person name="Liu D."/>
            <person name="Zhang X."/>
            <person name="Ji Z."/>
            <person name="Zhao W."/>
            <person name="Sun Y."/>
            <person name="Zhang Z."/>
            <person name="Bao J."/>
            <person name="Han Y."/>
            <person name="Dong L."/>
            <person name="Ji J."/>
            <person name="Chen P."/>
            <person name="Wu S."/>
            <person name="Liu J."/>
            <person name="Xiao Y."/>
            <person name="Bu D."/>
            <person name="Tan J."/>
            <person name="Yang L."/>
            <person name="Ye C."/>
            <person name="Zhang J."/>
            <person name="Xu J."/>
            <person name="Zhou Y."/>
            <person name="Yu Y."/>
            <person name="Zhang B."/>
            <person name="Zhuang S."/>
            <person name="Wei H."/>
            <person name="Liu B."/>
            <person name="Lei M."/>
            <person name="Yu H."/>
            <person name="Li Y."/>
            <person name="Xu H."/>
            <person name="Wei S."/>
            <person name="He X."/>
            <person name="Fang L."/>
            <person name="Zhang Z."/>
            <person name="Zhang Y."/>
            <person name="Huang X."/>
            <person name="Su Z."/>
            <person name="Tong W."/>
            <person name="Li J."/>
            <person name="Tong Z."/>
            <person name="Li S."/>
            <person name="Ye J."/>
            <person name="Wang L."/>
            <person name="Fang L."/>
            <person name="Lei T."/>
            <person name="Chen C."/>
            <person name="Chen H."/>
            <person name="Xu Z."/>
            <person name="Li H."/>
            <person name="Huang H."/>
            <person name="Zhang F."/>
            <person name="Xu H."/>
            <person name="Li N."/>
            <person name="Zhao C."/>
            <person name="Li S."/>
            <person name="Dong L."/>
            <person name="Huang Y."/>
            <person name="Li L."/>
            <person name="Xi Y."/>
            <person name="Qi Q."/>
            <person name="Li W."/>
            <person name="Zhang B."/>
            <person name="Hu W."/>
            <person name="Zhang Y."/>
            <person name="Tian X."/>
            <person name="Jiao Y."/>
            <person name="Liang X."/>
            <person name="Jin J."/>
            <person name="Gao L."/>
            <person name="Zheng W."/>
            <person name="Hao B."/>
            <person name="Liu S."/>
            <person name="Wang W."/>
            <person name="Yuan L."/>
            <person name="Cao M."/>
            <person name="McDermott J."/>
            <person name="Samudrala R."/>
            <person name="Wang J."/>
            <person name="Wong G.K."/>
            <person name="Yang H."/>
        </authorList>
    </citation>
    <scope>NUCLEOTIDE SEQUENCE [LARGE SCALE GENOMIC DNA]</scope>
    <source>
        <strain evidence="3">cv. 93-11</strain>
    </source>
</reference>
<keyword evidence="3" id="KW-1185">Reference proteome</keyword>
<evidence type="ECO:0000256" key="1">
    <source>
        <dbReference type="ARBA" id="ARBA00009861"/>
    </source>
</evidence>
<dbReference type="EMBL" id="CM000129">
    <property type="protein sequence ID" value="EEC76833.1"/>
    <property type="molecule type" value="Genomic_DNA"/>
</dbReference>
<gene>
    <name evidence="2" type="ORF">OsI_14981</name>
</gene>
<dbReference type="HOGENOM" id="CLU_014546_2_0_1"/>
<dbReference type="PANTHER" id="PTHR31147">
    <property type="entry name" value="ACYL TRANSFERASE 4"/>
    <property type="match status" value="1"/>
</dbReference>
<evidence type="ECO:0000313" key="3">
    <source>
        <dbReference type="Proteomes" id="UP000007015"/>
    </source>
</evidence>
<comment type="similarity">
    <text evidence="1">Belongs to the plant acyltransferase family.</text>
</comment>
<dbReference type="AlphaFoldDB" id="B8AVQ8"/>
<name>B8AVQ8_ORYSI</name>
<dbReference type="InterPro" id="IPR050898">
    <property type="entry name" value="Plant_acyltransferase"/>
</dbReference>
<dbReference type="GO" id="GO:0050734">
    <property type="term" value="F:hydroxycinnamoyltransferase activity"/>
    <property type="evidence" value="ECO:0007669"/>
    <property type="project" value="UniProtKB-ARBA"/>
</dbReference>
<dbReference type="OMA" id="MTWNHVV"/>
<evidence type="ECO:0000313" key="2">
    <source>
        <dbReference type="EMBL" id="EEC76833.1"/>
    </source>
</evidence>
<dbReference type="PANTHER" id="PTHR31147:SF8">
    <property type="entry name" value="OS04G0194466 PROTEIN"/>
    <property type="match status" value="1"/>
</dbReference>
<protein>
    <submittedName>
        <fullName evidence="2">Uncharacterized protein</fullName>
    </submittedName>
</protein>
<dbReference type="Gene3D" id="3.30.559.10">
    <property type="entry name" value="Chloramphenicol acetyltransferase-like domain"/>
    <property type="match status" value="2"/>
</dbReference>
<sequence>MFLPNEAEDVQVASTSVEKSVAKLMDGGTDNAARRAPGRELAVRARAALVGPPTTKPVAPTVADVINLSSFDKAIGSYLFTSFHVFDNGIVEPAMTIKGALSQALVYYYPIAGRLVITGAADGGGDQLCVSCTGEGVAFVSATASCALDDVKLFDPPFAALLKELAVAHPAAGEAEADPLLLMQVTEFACGGFVVGMTWNHVVADGKGIAQFLRAVGELARGLPRPSVLPVSCGDDSLPELPPLVAAMEKAMLTQESKQFAYLDVTIPSSVIGRVKAAFDDGGDVARSGGEPCTVFEAVAAVLWRSRTRAVLISGDSDADTPAPLVFAANVHKHVGAKHGYYGNCVTSQVVAATSGEVANGDANDVVKLIRRAKELIPAQFENGGVAMNGAAARVERQLMSALFGYNAFYVASWRNIGFEAVDFGGGRPARVMCHVGPTAVPSCVACLPRDSGGASVLLLCVKEEHVDAFLAELESFK</sequence>
<dbReference type="Gramene" id="BGIOSGA015529-TA">
    <property type="protein sequence ID" value="BGIOSGA015529-PA"/>
    <property type="gene ID" value="BGIOSGA015529"/>
</dbReference>
<dbReference type="Proteomes" id="UP000007015">
    <property type="component" value="Chromosome 4"/>
</dbReference>
<dbReference type="Pfam" id="PF02458">
    <property type="entry name" value="Transferase"/>
    <property type="match status" value="1"/>
</dbReference>